<reference evidence="7 8" key="1">
    <citation type="submission" date="2009-01" db="EMBL/GenBank/DDBJ databases">
        <authorList>
            <person name="Fulton L."/>
            <person name="Clifton S."/>
            <person name="Fulton B."/>
            <person name="Xu J."/>
            <person name="Minx P."/>
            <person name="Pepin K.H."/>
            <person name="Johnson M."/>
            <person name="Bhonagiri V."/>
            <person name="Nash W.E."/>
            <person name="Mardis E.R."/>
            <person name="Wilson R.K."/>
        </authorList>
    </citation>
    <scope>NUCLEOTIDE SEQUENCE [LARGE SCALE GENOMIC DNA]</scope>
    <source>
        <strain evidence="7 8">DSM 5476</strain>
    </source>
</reference>
<dbReference type="Pfam" id="PF17389">
    <property type="entry name" value="Bac_rhamnosid6H"/>
    <property type="match status" value="1"/>
</dbReference>
<dbReference type="EMBL" id="ACEC01000105">
    <property type="protein sequence ID" value="EEG29355.1"/>
    <property type="molecule type" value="Genomic_DNA"/>
</dbReference>
<dbReference type="Proteomes" id="UP000003340">
    <property type="component" value="Unassembled WGS sequence"/>
</dbReference>
<dbReference type="Pfam" id="PF17390">
    <property type="entry name" value="Bac_rhamnosid_C"/>
    <property type="match status" value="1"/>
</dbReference>
<feature type="signal peptide" evidence="4">
    <location>
        <begin position="1"/>
        <end position="26"/>
    </location>
</feature>
<feature type="domain" description="Alpha-L-rhamnosidase six-hairpin glycosidase" evidence="5">
    <location>
        <begin position="466"/>
        <end position="779"/>
    </location>
</feature>
<evidence type="ECO:0000259" key="5">
    <source>
        <dbReference type="Pfam" id="PF17389"/>
    </source>
</evidence>
<dbReference type="Gene3D" id="2.60.120.260">
    <property type="entry name" value="Galactose-binding domain-like"/>
    <property type="match status" value="1"/>
</dbReference>
<evidence type="ECO:0000256" key="3">
    <source>
        <dbReference type="SAM" id="Phobius"/>
    </source>
</evidence>
<evidence type="ECO:0000313" key="8">
    <source>
        <dbReference type="Proteomes" id="UP000003340"/>
    </source>
</evidence>
<dbReference type="GO" id="GO:0005975">
    <property type="term" value="P:carbohydrate metabolic process"/>
    <property type="evidence" value="ECO:0007669"/>
    <property type="project" value="InterPro"/>
</dbReference>
<dbReference type="Gene3D" id="1.50.10.10">
    <property type="match status" value="1"/>
</dbReference>
<feature type="compositionally biased region" description="Polar residues" evidence="2">
    <location>
        <begin position="214"/>
        <end position="229"/>
    </location>
</feature>
<dbReference type="AlphaFoldDB" id="C0EGP3"/>
<reference evidence="7 8" key="2">
    <citation type="submission" date="2009-02" db="EMBL/GenBank/DDBJ databases">
        <title>Draft genome sequence of Clostridium methylpentosum (DSM 5476).</title>
        <authorList>
            <person name="Sudarsanam P."/>
            <person name="Ley R."/>
            <person name="Guruge J."/>
            <person name="Turnbaugh P.J."/>
            <person name="Mahowald M."/>
            <person name="Liep D."/>
            <person name="Gordon J."/>
        </authorList>
    </citation>
    <scope>NUCLEOTIDE SEQUENCE [LARGE SCALE GENOMIC DNA]</scope>
    <source>
        <strain evidence="7 8">DSM 5476</strain>
    </source>
</reference>
<sequence>MKRKKIMRISALLVSMVMMMTSVASAFPEEPMSVASYSFKGPSDPAEWGDAQWIWGNENPGTTDSTNRNVVQYFRRDFKLENLPEVAELQISADTKYWMYVNGKEVVWQGQLVRGPSGPSHEGNHSGNGDNSKDQTSSRNDGTYYETVDIAEYLQEGENSICILVWHWNNTSTHNNPSRYGGLLVSSQLPDADNDNNLVYTGDGQWRTRRSPAHNITDTPRSQARLNPTPNITYDARLEIDWLNPEYSTSDSNGWGNAVSYGPPGGTEDFYGWGPLYERPFGQLKDYGRKALTPVDLSEVANPQSRWRTAKAFPAADSGVRRLVTVLPYNCQLVPYIILGEGTPEGQQIVISTETFSPGNQETVFRTKAGAQTLEGLAWCNGEVLNFDIPEAITDDMIIEVGYRETGYPVSAGEHGKGDFLGYFNSVIAEDDPSISGQDGDYAIKAFNGGHTWGNEWYATEGPSAENNFYDELWTKAVRTLYVTMRDTYMDCPDRERGQYIGDAVNEFEEAYYSLGPEADLLTKKAYYEHASWQWEFSWAGNPDRTYYAMSNVRPGILNQEIYSQSLTAIYSLVDFWKFVGDEEVIQYTWPKYFNYLTNWDLSTEGDYAGNLRRFRPQGDPPGYNTLSDWCDWGNNQDKYAFYTVIYYMAMKSLYTLGNDPATGVTMTSEQRTFLETRMESIETNFEKFWDEEERAYRSLMGGSHDGQANWSQVSNTCGTDVDDRVNALAVVAGLVPEERYQDMRDLFMGEGVHTAPHENASIYLEKYVQEALFLMGYDEDAMLRMARRHMDVVNRTDDTTLPEHWSGGTKNHGWSGGSMIAMSRRVTGVEPTSHAYETWHIVPQMGNFVSVDTRVPSAIGNIDVKIQKENGVTSMSVVSPGNSAEFWVPLAEGQCAVQTAGNAKYLGVKEAYGNSYAVFASSEAGTFAFTTADEADKEILKKVIAYAQSESVQEEFDHVIEAVQLSFTAALDNAVAVDANRDATPEEVESAWKTLLTEIHKLGFVAGDKETLKQLIEIAADYEKVLDWYTPNTVEPFTAALAAARATVADGNALQGDVEAAEAALLDAMLNLRYKADKSVLESVLAKAFGIDTAAYTAESVAAFNAANDKAKAINNDANATQAEVKEAIDTLNAAIDALVEINAVPAGTSVNGDTALTTGRSNAKTGDTVPFAAAVTMLALTGFAVIISKKKK</sequence>
<dbReference type="SUPFAM" id="SSF48208">
    <property type="entry name" value="Six-hairpin glycosidases"/>
    <property type="match status" value="1"/>
</dbReference>
<keyword evidence="3" id="KW-0812">Transmembrane</keyword>
<dbReference type="PANTHER" id="PTHR34987">
    <property type="entry name" value="C, PUTATIVE (AFU_ORTHOLOGUE AFUA_3G02880)-RELATED"/>
    <property type="match status" value="1"/>
</dbReference>
<evidence type="ECO:0000256" key="2">
    <source>
        <dbReference type="SAM" id="MobiDB-lite"/>
    </source>
</evidence>
<dbReference type="HOGENOM" id="CLU_279883_0_0_9"/>
<proteinExistence type="predicted"/>
<evidence type="ECO:0000313" key="7">
    <source>
        <dbReference type="EMBL" id="EEG29355.1"/>
    </source>
</evidence>
<dbReference type="Gene3D" id="1.20.1270.70">
    <property type="entry name" value="Designed single chain three-helix bundle"/>
    <property type="match status" value="1"/>
</dbReference>
<name>C0EGP3_9FIRM</name>
<dbReference type="InterPro" id="IPR012341">
    <property type="entry name" value="6hp_glycosidase-like_sf"/>
</dbReference>
<comment type="caution">
    <text evidence="7">The sequence shown here is derived from an EMBL/GenBank/DDBJ whole genome shotgun (WGS) entry which is preliminary data.</text>
</comment>
<feature type="region of interest" description="Disordered" evidence="2">
    <location>
        <begin position="202"/>
        <end position="229"/>
    </location>
</feature>
<dbReference type="eggNOG" id="COG1538">
    <property type="taxonomic scope" value="Bacteria"/>
</dbReference>
<feature type="region of interest" description="Disordered" evidence="2">
    <location>
        <begin position="112"/>
        <end position="141"/>
    </location>
</feature>
<feature type="domain" description="Alpha-L-rhamnosidase C-terminal" evidence="6">
    <location>
        <begin position="829"/>
        <end position="900"/>
    </location>
</feature>
<gene>
    <name evidence="7" type="ORF">CLOSTMETH_03036</name>
</gene>
<keyword evidence="3" id="KW-1133">Transmembrane helix</keyword>
<feature type="compositionally biased region" description="Polar residues" evidence="2">
    <location>
        <begin position="125"/>
        <end position="141"/>
    </location>
</feature>
<feature type="coiled-coil region" evidence="1">
    <location>
        <begin position="1105"/>
        <end position="1132"/>
    </location>
</feature>
<keyword evidence="8" id="KW-1185">Reference proteome</keyword>
<feature type="chain" id="PRO_5002897924" evidence="4">
    <location>
        <begin position="27"/>
        <end position="1194"/>
    </location>
</feature>
<evidence type="ECO:0000256" key="1">
    <source>
        <dbReference type="SAM" id="Coils"/>
    </source>
</evidence>
<dbReference type="InterPro" id="IPR035398">
    <property type="entry name" value="Bac_rhamnosid_C"/>
</dbReference>
<dbReference type="Gene3D" id="2.60.420.10">
    <property type="entry name" value="Maltose phosphorylase, domain 3"/>
    <property type="match status" value="1"/>
</dbReference>
<keyword evidence="3" id="KW-0472">Membrane</keyword>
<dbReference type="STRING" id="537013.CLOSTMETH_03036"/>
<dbReference type="eggNOG" id="COG3408">
    <property type="taxonomic scope" value="Bacteria"/>
</dbReference>
<evidence type="ECO:0000259" key="6">
    <source>
        <dbReference type="Pfam" id="PF17390"/>
    </source>
</evidence>
<dbReference type="PANTHER" id="PTHR34987:SF2">
    <property type="entry name" value="B, PUTATIVE (AFU_ORTHOLOGUE AFUA_7G05040)-RELATED"/>
    <property type="match status" value="1"/>
</dbReference>
<dbReference type="InterPro" id="IPR035396">
    <property type="entry name" value="Bac_rhamnosid6H"/>
</dbReference>
<dbReference type="Gene3D" id="1.20.1270.90">
    <property type="entry name" value="AF1782-like"/>
    <property type="match status" value="1"/>
</dbReference>
<feature type="transmembrane region" description="Helical" evidence="3">
    <location>
        <begin position="1171"/>
        <end position="1189"/>
    </location>
</feature>
<evidence type="ECO:0000256" key="4">
    <source>
        <dbReference type="SAM" id="SignalP"/>
    </source>
</evidence>
<dbReference type="InterPro" id="IPR008928">
    <property type="entry name" value="6-hairpin_glycosidase_sf"/>
</dbReference>
<organism evidence="7 8">
    <name type="scientific">[Clostridium] methylpentosum DSM 5476</name>
    <dbReference type="NCBI Taxonomy" id="537013"/>
    <lineage>
        <taxon>Bacteria</taxon>
        <taxon>Bacillati</taxon>
        <taxon>Bacillota</taxon>
        <taxon>Clostridia</taxon>
        <taxon>Eubacteriales</taxon>
        <taxon>Oscillospiraceae</taxon>
        <taxon>Oscillospiraceae incertae sedis</taxon>
    </lineage>
</organism>
<protein>
    <submittedName>
        <fullName evidence="7">Uncharacterized protein</fullName>
    </submittedName>
</protein>
<keyword evidence="1" id="KW-0175">Coiled coil</keyword>
<keyword evidence="4" id="KW-0732">Signal</keyword>
<accession>C0EGP3</accession>
<dbReference type="Pfam" id="PF07554">
    <property type="entry name" value="FIVAR"/>
    <property type="match status" value="3"/>
</dbReference>